<feature type="region of interest" description="Disordered" evidence="1">
    <location>
        <begin position="97"/>
        <end position="120"/>
    </location>
</feature>
<evidence type="ECO:0000313" key="2">
    <source>
        <dbReference type="EMBL" id="OAN13869.1"/>
    </source>
</evidence>
<name>A0ABX2V7V0_9BACL</name>
<proteinExistence type="predicted"/>
<evidence type="ECO:0000256" key="1">
    <source>
        <dbReference type="SAM" id="MobiDB-lite"/>
    </source>
</evidence>
<evidence type="ECO:0008006" key="4">
    <source>
        <dbReference type="Google" id="ProtNLM"/>
    </source>
</evidence>
<comment type="caution">
    <text evidence="2">The sequence shown here is derived from an EMBL/GenBank/DDBJ whole genome shotgun (WGS) entry which is preliminary data.</text>
</comment>
<reference evidence="2 3" key="1">
    <citation type="submission" date="2016-03" db="EMBL/GenBank/DDBJ databases">
        <authorList>
            <person name="Cho S.-Y."/>
            <person name="Lim S."/>
            <person name="Kim H."/>
            <person name="Soh E.H."/>
            <person name="Moon J.S."/>
        </authorList>
    </citation>
    <scope>NUCLEOTIDE SEQUENCE [LARGE SCALE GENOMIC DNA]</scope>
    <source>
        <strain evidence="2 3">KCTC 3810</strain>
    </source>
</reference>
<dbReference type="Proteomes" id="UP000078447">
    <property type="component" value="Unassembled WGS sequence"/>
</dbReference>
<accession>A0ABX2V7V0</accession>
<evidence type="ECO:0000313" key="3">
    <source>
        <dbReference type="Proteomes" id="UP000078447"/>
    </source>
</evidence>
<dbReference type="Gene3D" id="1.10.10.60">
    <property type="entry name" value="Homeodomain-like"/>
    <property type="match status" value="1"/>
</dbReference>
<gene>
    <name evidence="2" type="ORF">A3783_16365</name>
</gene>
<keyword evidence="3" id="KW-1185">Reference proteome</keyword>
<protein>
    <recommendedName>
        <fullName evidence="4">Homeodomain phBC6A51-type domain-containing protein</fullName>
    </recommendedName>
</protein>
<feature type="compositionally biased region" description="Basic and acidic residues" evidence="1">
    <location>
        <begin position="97"/>
        <end position="109"/>
    </location>
</feature>
<dbReference type="EMBL" id="LVVL01000004">
    <property type="protein sequence ID" value="OAN13869.1"/>
    <property type="molecule type" value="Genomic_DNA"/>
</dbReference>
<sequence>MRNGKLTTSEIEQLTEIHQRQFKGETLTSICKDLGIDRKTFYRRRQLPQWQEFEKELNDKLLENSYHEIMNTVVLKAKQGSHPHAKLYLEATGRLKSSRELREEEEKRRTSGSTSPLDISELRRMFEEDKKLRLIE</sequence>
<dbReference type="RefSeq" id="WP_051523850.1">
    <property type="nucleotide sequence ID" value="NZ_LVVL01000004.1"/>
</dbReference>
<organism evidence="2 3">
    <name type="scientific">Exiguobacterium undae</name>
    <dbReference type="NCBI Taxonomy" id="169177"/>
    <lineage>
        <taxon>Bacteria</taxon>
        <taxon>Bacillati</taxon>
        <taxon>Bacillota</taxon>
        <taxon>Bacilli</taxon>
        <taxon>Bacillales</taxon>
        <taxon>Bacillales Family XII. Incertae Sedis</taxon>
        <taxon>Exiguobacterium</taxon>
    </lineage>
</organism>